<keyword evidence="13" id="KW-0645">Protease</keyword>
<dbReference type="STRING" id="670307.HYPDE_22813"/>
<dbReference type="KEGG" id="hdt:HYPDE_22813"/>
<dbReference type="eggNOG" id="COG1686">
    <property type="taxonomic scope" value="Bacteria"/>
</dbReference>
<organism evidence="13 14">
    <name type="scientific">Hyphomicrobium denitrificans 1NES1</name>
    <dbReference type="NCBI Taxonomy" id="670307"/>
    <lineage>
        <taxon>Bacteria</taxon>
        <taxon>Pseudomonadati</taxon>
        <taxon>Pseudomonadota</taxon>
        <taxon>Alphaproteobacteria</taxon>
        <taxon>Hyphomicrobiales</taxon>
        <taxon>Hyphomicrobiaceae</taxon>
        <taxon>Hyphomicrobium</taxon>
    </lineage>
</organism>
<dbReference type="PRINTS" id="PR00725">
    <property type="entry name" value="DADACBPTASE1"/>
</dbReference>
<dbReference type="RefSeq" id="WP_015596287.1">
    <property type="nucleotide sequence ID" value="NC_021172.1"/>
</dbReference>
<evidence type="ECO:0000256" key="3">
    <source>
        <dbReference type="ARBA" id="ARBA00022801"/>
    </source>
</evidence>
<evidence type="ECO:0000256" key="2">
    <source>
        <dbReference type="ARBA" id="ARBA00022729"/>
    </source>
</evidence>
<dbReference type="Proteomes" id="UP000005952">
    <property type="component" value="Chromosome"/>
</dbReference>
<feature type="region of interest" description="Disordered" evidence="10">
    <location>
        <begin position="297"/>
        <end position="360"/>
    </location>
</feature>
<dbReference type="HOGENOM" id="CLU_027070_1_2_5"/>
<dbReference type="PANTHER" id="PTHR21581">
    <property type="entry name" value="D-ALANYL-D-ALANINE CARBOXYPEPTIDASE"/>
    <property type="match status" value="1"/>
</dbReference>
<name>N0AYN0_9HYPH</name>
<dbReference type="GO" id="GO:0071555">
    <property type="term" value="P:cell wall organization"/>
    <property type="evidence" value="ECO:0007669"/>
    <property type="project" value="UniProtKB-KW"/>
</dbReference>
<feature type="signal peptide" evidence="11">
    <location>
        <begin position="1"/>
        <end position="24"/>
    </location>
</feature>
<feature type="active site" description="Acyl-ester intermediate" evidence="7">
    <location>
        <position position="51"/>
    </location>
</feature>
<evidence type="ECO:0000313" key="13">
    <source>
        <dbReference type="EMBL" id="AGK56249.1"/>
    </source>
</evidence>
<evidence type="ECO:0000256" key="9">
    <source>
        <dbReference type="RuleBase" id="RU004016"/>
    </source>
</evidence>
<dbReference type="GO" id="GO:0008360">
    <property type="term" value="P:regulation of cell shape"/>
    <property type="evidence" value="ECO:0007669"/>
    <property type="project" value="UniProtKB-KW"/>
</dbReference>
<evidence type="ECO:0000313" key="14">
    <source>
        <dbReference type="Proteomes" id="UP000005952"/>
    </source>
</evidence>
<evidence type="ECO:0000256" key="8">
    <source>
        <dbReference type="PIRSR" id="PIRSR618044-2"/>
    </source>
</evidence>
<feature type="active site" evidence="7">
    <location>
        <position position="111"/>
    </location>
</feature>
<evidence type="ECO:0000256" key="1">
    <source>
        <dbReference type="ARBA" id="ARBA00007164"/>
    </source>
</evidence>
<keyword evidence="5" id="KW-0573">Peptidoglycan synthesis</keyword>
<dbReference type="OrthoDB" id="9795979at2"/>
<evidence type="ECO:0000259" key="12">
    <source>
        <dbReference type="Pfam" id="PF00768"/>
    </source>
</evidence>
<dbReference type="AlphaFoldDB" id="N0AYN0"/>
<evidence type="ECO:0000256" key="10">
    <source>
        <dbReference type="SAM" id="MobiDB-lite"/>
    </source>
</evidence>
<dbReference type="EMBL" id="CP005587">
    <property type="protein sequence ID" value="AGK56249.1"/>
    <property type="molecule type" value="Genomic_DNA"/>
</dbReference>
<feature type="compositionally biased region" description="Low complexity" evidence="10">
    <location>
        <begin position="332"/>
        <end position="360"/>
    </location>
</feature>
<feature type="binding site" evidence="8">
    <location>
        <position position="213"/>
    </location>
    <ligand>
        <name>substrate</name>
    </ligand>
</feature>
<sequence length="360" mass="38091">MRARAAQIAAMVLFCLGGTTSASANPALLFEISTGKVLYSEDVDDVWYPASLTKLTTAYLAFQAIKDGKLHLDDKIPCSLVATLQPPSKAGLKVGEKLTVEQALQAVIVKSANDVTVMLAEAISGSESAFVEQMNATAQRLGMTRTHFDNTNGLPSPGQLTSARDLAKIARAVVTDFPQYASYWSMPAMHIGKRRLGSHNALLRTFPGADGMKTGFTCDSGYNVAASATRDGRRLMAIVLGESSGNERAIRSAALLEYGFQYYDWKALFSMPTIDTLPVDPNAKNISSVRDTVAAMSCGGKHRHRIAKRKSKGKLAASKTKAGKKKSDATEAPQGATAGSTQGASTAPATQPKAAEAASP</sequence>
<feature type="active site" description="Proton acceptor" evidence="7">
    <location>
        <position position="54"/>
    </location>
</feature>
<feature type="chain" id="PRO_5004105281" evidence="11">
    <location>
        <begin position="25"/>
        <end position="360"/>
    </location>
</feature>
<dbReference type="InterPro" id="IPR012338">
    <property type="entry name" value="Beta-lactam/transpept-like"/>
</dbReference>
<comment type="similarity">
    <text evidence="1 9">Belongs to the peptidase S11 family.</text>
</comment>
<accession>N0AYN0</accession>
<keyword evidence="3" id="KW-0378">Hydrolase</keyword>
<dbReference type="InterPro" id="IPR001967">
    <property type="entry name" value="Peptidase_S11_N"/>
</dbReference>
<dbReference type="SUPFAM" id="SSF56601">
    <property type="entry name" value="beta-lactamase/transpeptidase-like"/>
    <property type="match status" value="1"/>
</dbReference>
<dbReference type="PANTHER" id="PTHR21581:SF6">
    <property type="entry name" value="TRAFFICKING PROTEIN PARTICLE COMPLEX SUBUNIT 12"/>
    <property type="match status" value="1"/>
</dbReference>
<reference evidence="13 14" key="1">
    <citation type="journal article" date="2013" name="Genome Announc.">
        <title>Genome sequences for three denitrifying bacterial strains isolated from a uranium- and nitrate-contaminated subsurface environment.</title>
        <authorList>
            <person name="Venkatramanan R."/>
            <person name="Prakash O."/>
            <person name="Woyke T."/>
            <person name="Chain P."/>
            <person name="Goodwin L.A."/>
            <person name="Watson D."/>
            <person name="Brooks S."/>
            <person name="Kostka J.E."/>
            <person name="Green S.J."/>
        </authorList>
    </citation>
    <scope>NUCLEOTIDE SEQUENCE [LARGE SCALE GENOMIC DNA]</scope>
    <source>
        <strain evidence="13 14">1NES1</strain>
    </source>
</reference>
<dbReference type="Gene3D" id="3.40.710.10">
    <property type="entry name" value="DD-peptidase/beta-lactamase superfamily"/>
    <property type="match status" value="1"/>
</dbReference>
<keyword evidence="14" id="KW-1185">Reference proteome</keyword>
<keyword evidence="2 11" id="KW-0732">Signal</keyword>
<evidence type="ECO:0000256" key="11">
    <source>
        <dbReference type="SAM" id="SignalP"/>
    </source>
</evidence>
<dbReference type="GO" id="GO:0006508">
    <property type="term" value="P:proteolysis"/>
    <property type="evidence" value="ECO:0007669"/>
    <property type="project" value="InterPro"/>
</dbReference>
<keyword evidence="13" id="KW-0121">Carboxypeptidase</keyword>
<gene>
    <name evidence="13" type="ORF">HYPDE_22813</name>
</gene>
<proteinExistence type="inferred from homology"/>
<dbReference type="GO" id="GO:0009252">
    <property type="term" value="P:peptidoglycan biosynthetic process"/>
    <property type="evidence" value="ECO:0007669"/>
    <property type="project" value="UniProtKB-KW"/>
</dbReference>
<feature type="compositionally biased region" description="Basic residues" evidence="10">
    <location>
        <begin position="300"/>
        <end position="313"/>
    </location>
</feature>
<evidence type="ECO:0000256" key="5">
    <source>
        <dbReference type="ARBA" id="ARBA00022984"/>
    </source>
</evidence>
<dbReference type="InterPro" id="IPR018044">
    <property type="entry name" value="Peptidase_S11"/>
</dbReference>
<evidence type="ECO:0000256" key="7">
    <source>
        <dbReference type="PIRSR" id="PIRSR618044-1"/>
    </source>
</evidence>
<dbReference type="GO" id="GO:0009002">
    <property type="term" value="F:serine-type D-Ala-D-Ala carboxypeptidase activity"/>
    <property type="evidence" value="ECO:0007669"/>
    <property type="project" value="InterPro"/>
</dbReference>
<keyword evidence="4" id="KW-0133">Cell shape</keyword>
<evidence type="ECO:0000256" key="4">
    <source>
        <dbReference type="ARBA" id="ARBA00022960"/>
    </source>
</evidence>
<protein>
    <submittedName>
        <fullName evidence="13">Serine-type D-Ala-D-Ala carboxypeptidase</fullName>
    </submittedName>
</protein>
<evidence type="ECO:0000256" key="6">
    <source>
        <dbReference type="ARBA" id="ARBA00023316"/>
    </source>
</evidence>
<dbReference type="Pfam" id="PF00768">
    <property type="entry name" value="Peptidase_S11"/>
    <property type="match status" value="1"/>
</dbReference>
<keyword evidence="6" id="KW-0961">Cell wall biogenesis/degradation</keyword>
<feature type="domain" description="Peptidase S11 D-alanyl-D-alanine carboxypeptidase A N-terminal" evidence="12">
    <location>
        <begin position="22"/>
        <end position="243"/>
    </location>
</feature>